<dbReference type="AlphaFoldDB" id="A0A401IKQ6"/>
<comment type="similarity">
    <text evidence="1">Belongs to the TolB family.</text>
</comment>
<dbReference type="SUPFAM" id="SSF69304">
    <property type="entry name" value="Tricorn protease N-terminal domain"/>
    <property type="match status" value="1"/>
</dbReference>
<reference evidence="3" key="1">
    <citation type="submission" date="2017-05" db="EMBL/GenBank/DDBJ databases">
        <title>Physiological properties and genetic analysis related to exopolysaccharide production of fresh-water unicellular cyanobacterium Aphanothece sacrum, Suizenji Nori, that has been cultured as a food source in Japan.</title>
        <authorList>
            <person name="Kanesaki Y."/>
            <person name="Yoshikawa S."/>
            <person name="Ohki K."/>
        </authorList>
    </citation>
    <scope>NUCLEOTIDE SEQUENCE [LARGE SCALE GENOMIC DNA]</scope>
    <source>
        <strain evidence="3">FPU1</strain>
    </source>
</reference>
<dbReference type="InterPro" id="IPR011042">
    <property type="entry name" value="6-blade_b-propeller_TolB-like"/>
</dbReference>
<proteinExistence type="inferred from homology"/>
<organism evidence="2 3">
    <name type="scientific">Aphanothece sacrum FPU1</name>
    <dbReference type="NCBI Taxonomy" id="1920663"/>
    <lineage>
        <taxon>Bacteria</taxon>
        <taxon>Bacillati</taxon>
        <taxon>Cyanobacteriota</taxon>
        <taxon>Cyanophyceae</taxon>
        <taxon>Oscillatoriophycideae</taxon>
        <taxon>Chroococcales</taxon>
        <taxon>Aphanothecaceae</taxon>
        <taxon>Aphanothece</taxon>
    </lineage>
</organism>
<dbReference type="PROSITE" id="PS51257">
    <property type="entry name" value="PROKAR_LIPOPROTEIN"/>
    <property type="match status" value="1"/>
</dbReference>
<evidence type="ECO:0000256" key="1">
    <source>
        <dbReference type="ARBA" id="ARBA00009820"/>
    </source>
</evidence>
<gene>
    <name evidence="2" type="ORF">AsFPU1_3251</name>
</gene>
<accession>A0A401IKQ6</accession>
<name>A0A401IKQ6_APHSA</name>
<dbReference type="PANTHER" id="PTHR36842">
    <property type="entry name" value="PROTEIN TOLB HOMOLOG"/>
    <property type="match status" value="1"/>
</dbReference>
<dbReference type="Gene3D" id="2.120.10.30">
    <property type="entry name" value="TolB, C-terminal domain"/>
    <property type="match status" value="1"/>
</dbReference>
<protein>
    <submittedName>
        <fullName evidence="2">WD40-like beta propeller repeat protein</fullName>
    </submittedName>
</protein>
<dbReference type="Proteomes" id="UP000287247">
    <property type="component" value="Unassembled WGS sequence"/>
</dbReference>
<sequence length="194" mass="21563">MKRYLKPTHQGWKILTASFALGLTACGDGAFITPPTQRLGATLNSIAAEQNPQFSYEGRYVVFASDRQGKRGIWLYDFQTNGLISLPGINQPGTVQDQPDISADGKYIVYVSEQEGKSDIFVYDRQTFESKNLTKNLLGEVRHPTISGNGRLIAFESNRSGQWDIVIYDRGLNTPLSLPGKVPNQVPEPQNKEN</sequence>
<dbReference type="Pfam" id="PF07676">
    <property type="entry name" value="PD40"/>
    <property type="match status" value="3"/>
</dbReference>
<dbReference type="EMBL" id="BDQK01000013">
    <property type="protein sequence ID" value="GBF81830.1"/>
    <property type="molecule type" value="Genomic_DNA"/>
</dbReference>
<comment type="caution">
    <text evidence="2">The sequence shown here is derived from an EMBL/GenBank/DDBJ whole genome shotgun (WGS) entry which is preliminary data.</text>
</comment>
<dbReference type="InterPro" id="IPR011659">
    <property type="entry name" value="WD40"/>
</dbReference>
<keyword evidence="3" id="KW-1185">Reference proteome</keyword>
<evidence type="ECO:0000313" key="2">
    <source>
        <dbReference type="EMBL" id="GBF81830.1"/>
    </source>
</evidence>
<evidence type="ECO:0000313" key="3">
    <source>
        <dbReference type="Proteomes" id="UP000287247"/>
    </source>
</evidence>